<evidence type="ECO:0000313" key="2">
    <source>
        <dbReference type="EMBL" id="AVO38447.1"/>
    </source>
</evidence>
<organism evidence="2 3">
    <name type="scientific">Pukyongiella litopenaei</name>
    <dbReference type="NCBI Taxonomy" id="2605946"/>
    <lineage>
        <taxon>Bacteria</taxon>
        <taxon>Pseudomonadati</taxon>
        <taxon>Pseudomonadota</taxon>
        <taxon>Alphaproteobacteria</taxon>
        <taxon>Rhodobacterales</taxon>
        <taxon>Paracoccaceae</taxon>
        <taxon>Pukyongiella</taxon>
    </lineage>
</organism>
<feature type="signal peptide" evidence="1">
    <location>
        <begin position="1"/>
        <end position="22"/>
    </location>
</feature>
<sequence>MIRPAIASLAAFAIQTAAPALAQTSDEALAKDLANPIASLISVPFQYNFDDNIGLQDTGHRSTLNVQPVIPISLGPNWNLISRTIVPLIWQEDVVPGTSQSGMGDIVQSFFFSPAQPTEGGVTWGVGPVFLLPTATDGLGADQFAAGITGVALRQTGPWTYGMLANHLWDVGSGSVPISATFAQPFLSYTTPTAWSFTLQAEATYDWETDQASVPIGAIVTKVVKIGNQRVSVGGGLRYWAEGPDSGPEGVAVRLIATLLFPK</sequence>
<keyword evidence="3" id="KW-1185">Reference proteome</keyword>
<evidence type="ECO:0000256" key="1">
    <source>
        <dbReference type="SAM" id="SignalP"/>
    </source>
</evidence>
<dbReference type="AlphaFoldDB" id="A0A2S0MRJ2"/>
<dbReference type="RefSeq" id="WP_106472760.1">
    <property type="nucleotide sequence ID" value="NZ_CP027665.1"/>
</dbReference>
<evidence type="ECO:0000313" key="3">
    <source>
        <dbReference type="Proteomes" id="UP000237655"/>
    </source>
</evidence>
<protein>
    <submittedName>
        <fullName evidence="2">Transporter</fullName>
    </submittedName>
</protein>
<dbReference type="Proteomes" id="UP000237655">
    <property type="component" value="Chromosome"/>
</dbReference>
<reference evidence="3" key="1">
    <citation type="submission" date="2018-03" db="EMBL/GenBank/DDBJ databases">
        <title>Genomic analysis of the strain SH-1 isolated from shrimp intestine.</title>
        <authorList>
            <person name="Kim Y.-S."/>
            <person name="Kim S.-E."/>
            <person name="Kim K.-H."/>
        </authorList>
    </citation>
    <scope>NUCLEOTIDE SEQUENCE [LARGE SCALE GENOMIC DNA]</scope>
    <source>
        <strain evidence="3">SH-1</strain>
    </source>
</reference>
<dbReference type="EMBL" id="CP027665">
    <property type="protein sequence ID" value="AVO38447.1"/>
    <property type="molecule type" value="Genomic_DNA"/>
</dbReference>
<feature type="chain" id="PRO_5015753028" evidence="1">
    <location>
        <begin position="23"/>
        <end position="263"/>
    </location>
</feature>
<name>A0A2S0MRJ2_9RHOB</name>
<dbReference type="KEGG" id="thas:C6Y53_12630"/>
<accession>A0A2S0MRJ2</accession>
<proteinExistence type="predicted"/>
<keyword evidence="1" id="KW-0732">Signal</keyword>
<gene>
    <name evidence="2" type="ORF">C6Y53_12630</name>
</gene>